<proteinExistence type="predicted"/>
<dbReference type="OrthoDB" id="10261782at2759"/>
<feature type="region of interest" description="Disordered" evidence="1">
    <location>
        <begin position="247"/>
        <end position="273"/>
    </location>
</feature>
<reference evidence="3" key="1">
    <citation type="submission" date="2020-05" db="EMBL/GenBank/DDBJ databases">
        <title>Mycena genomes resolve the evolution of fungal bioluminescence.</title>
        <authorList>
            <person name="Tsai I.J."/>
        </authorList>
    </citation>
    <scope>NUCLEOTIDE SEQUENCE</scope>
    <source>
        <strain evidence="3">110903Hualien_Pintung</strain>
    </source>
</reference>
<dbReference type="InterPro" id="IPR038921">
    <property type="entry name" value="YOR389W-like"/>
</dbReference>
<evidence type="ECO:0000313" key="4">
    <source>
        <dbReference type="Proteomes" id="UP000613580"/>
    </source>
</evidence>
<organism evidence="3 4">
    <name type="scientific">Mycena chlorophos</name>
    <name type="common">Agaric fungus</name>
    <name type="synonym">Agaricus chlorophos</name>
    <dbReference type="NCBI Taxonomy" id="658473"/>
    <lineage>
        <taxon>Eukaryota</taxon>
        <taxon>Fungi</taxon>
        <taxon>Dikarya</taxon>
        <taxon>Basidiomycota</taxon>
        <taxon>Agaricomycotina</taxon>
        <taxon>Agaricomycetes</taxon>
        <taxon>Agaricomycetidae</taxon>
        <taxon>Agaricales</taxon>
        <taxon>Marasmiineae</taxon>
        <taxon>Mycenaceae</taxon>
        <taxon>Mycena</taxon>
    </lineage>
</organism>
<feature type="chain" id="PRO_5034121615" evidence="2">
    <location>
        <begin position="23"/>
        <end position="601"/>
    </location>
</feature>
<dbReference type="PANTHER" id="PTHR35204:SF1">
    <property type="entry name" value="ENTEROTOXIN"/>
    <property type="match status" value="1"/>
</dbReference>
<evidence type="ECO:0000313" key="3">
    <source>
        <dbReference type="EMBL" id="KAF7293840.1"/>
    </source>
</evidence>
<accession>A0A8H6S670</accession>
<evidence type="ECO:0000256" key="2">
    <source>
        <dbReference type="SAM" id="SignalP"/>
    </source>
</evidence>
<name>A0A8H6S670_MYCCL</name>
<keyword evidence="2" id="KW-0732">Signal</keyword>
<dbReference type="Proteomes" id="UP000613580">
    <property type="component" value="Unassembled WGS sequence"/>
</dbReference>
<protein>
    <submittedName>
        <fullName evidence="3">Uncharacterized protein</fullName>
    </submittedName>
</protein>
<sequence>MGAAMRAASLAALCSFSYAVSALQVPLSLPLQRHQNWENLDDAPSPNGTSHLIFDTVNNLLQHWPNTRYRQGHNIVPGTIAVGNLLFHGRADPFLPIIPEWTATDPEHAYHFCGSPGIPRRPKPDPDNPPPPSQPHLPQGPGCWQLTLVAKRPLKVIYFDGSSAANLKDGTLDTQDMLAWGTPSPERWLDERQRLDDLCAWGKEFGVDGFVRMEMDFEVMLCEFQTTVDLVAADYLASWFTPDDPDDELVGSLSDPRAGRRAMPHPLAPSPSEQPFLVSPEAPGLQGLSIPVRIAADVIKFSTLQAGAWHNHFPGDLRITVDYTKLISFYDTSLVPSLRLAEERWDHRAGAISQADAERAIRRLEDGLRLPGSGSGIDWRALYRGVVDRWAERLETLRYMLEGETDLVLVQRHLRIMLTPYIRESVRPLAALNSSTDSGWAAPIWPVCATRFTASIRSTPDLLDAMTPGEHTLLRAVDDTTREICRQVVRMWSWGVEAGLDRLLSAPSIPSSSFSTPSVKTRWLAETHALMAWLDWPVWVKCDPACSVEQTCYLPTWPYFMTRINRHPTDEERRKAAWRTPQPRCIRLWEPYDNLRESNEL</sequence>
<dbReference type="PANTHER" id="PTHR35204">
    <property type="entry name" value="YALI0A21131P"/>
    <property type="match status" value="1"/>
</dbReference>
<feature type="signal peptide" evidence="2">
    <location>
        <begin position="1"/>
        <end position="22"/>
    </location>
</feature>
<comment type="caution">
    <text evidence="3">The sequence shown here is derived from an EMBL/GenBank/DDBJ whole genome shotgun (WGS) entry which is preliminary data.</text>
</comment>
<keyword evidence="4" id="KW-1185">Reference proteome</keyword>
<evidence type="ECO:0000256" key="1">
    <source>
        <dbReference type="SAM" id="MobiDB-lite"/>
    </source>
</evidence>
<dbReference type="AlphaFoldDB" id="A0A8H6S670"/>
<dbReference type="EMBL" id="JACAZE010000020">
    <property type="protein sequence ID" value="KAF7293840.1"/>
    <property type="molecule type" value="Genomic_DNA"/>
</dbReference>
<gene>
    <name evidence="3" type="ORF">HMN09_01179900</name>
</gene>
<feature type="region of interest" description="Disordered" evidence="1">
    <location>
        <begin position="113"/>
        <end position="140"/>
    </location>
</feature>